<accession>A4BDA7</accession>
<feature type="transmembrane region" description="Helical" evidence="1">
    <location>
        <begin position="88"/>
        <end position="109"/>
    </location>
</feature>
<keyword evidence="1" id="KW-1133">Transmembrane helix</keyword>
<dbReference type="EMBL" id="AAOE01000007">
    <property type="protein sequence ID" value="EAR09851.1"/>
    <property type="molecule type" value="Genomic_DNA"/>
</dbReference>
<organism evidence="2 3">
    <name type="scientific">Reinekea blandensis MED297</name>
    <dbReference type="NCBI Taxonomy" id="314283"/>
    <lineage>
        <taxon>Bacteria</taxon>
        <taxon>Pseudomonadati</taxon>
        <taxon>Pseudomonadota</taxon>
        <taxon>Gammaproteobacteria</taxon>
        <taxon>Oceanospirillales</taxon>
        <taxon>Saccharospirillaceae</taxon>
        <taxon>Reinekea</taxon>
    </lineage>
</organism>
<feature type="transmembrane region" description="Helical" evidence="1">
    <location>
        <begin position="49"/>
        <end position="68"/>
    </location>
</feature>
<feature type="transmembrane region" description="Helical" evidence="1">
    <location>
        <begin position="21"/>
        <end position="43"/>
    </location>
</feature>
<keyword evidence="1" id="KW-0812">Transmembrane</keyword>
<evidence type="ECO:0000313" key="2">
    <source>
        <dbReference type="EMBL" id="EAR09851.1"/>
    </source>
</evidence>
<protein>
    <submittedName>
        <fullName evidence="2">Uncharacterized protein</fullName>
    </submittedName>
</protein>
<evidence type="ECO:0000256" key="1">
    <source>
        <dbReference type="SAM" id="Phobius"/>
    </source>
</evidence>
<comment type="caution">
    <text evidence="2">The sequence shown here is derived from an EMBL/GenBank/DDBJ whole genome shotgun (WGS) entry which is preliminary data.</text>
</comment>
<sequence length="119" mass="13838">MEADMTFKHQLFQRLQPFARHYALFKWLSLAQAIGTVLLPLIMPDIETALWMLSLALLAFWLSNYALLRMAHHYQADRKGLLAWVNNLWENLLVISWAVLLVSIIYLVIKLVLYLSGQP</sequence>
<keyword evidence="1" id="KW-0472">Membrane</keyword>
<proteinExistence type="predicted"/>
<gene>
    <name evidence="2" type="ORF">MED297_05864</name>
</gene>
<reference evidence="2 3" key="1">
    <citation type="submission" date="2006-02" db="EMBL/GenBank/DDBJ databases">
        <authorList>
            <person name="Pinhassi J."/>
            <person name="Pedros-Alio C."/>
            <person name="Ferriera S."/>
            <person name="Johnson J."/>
            <person name="Kravitz S."/>
            <person name="Halpern A."/>
            <person name="Remington K."/>
            <person name="Beeson K."/>
            <person name="Tran B."/>
            <person name="Rogers Y.-H."/>
            <person name="Friedman R."/>
            <person name="Venter J.C."/>
        </authorList>
    </citation>
    <scope>NUCLEOTIDE SEQUENCE [LARGE SCALE GENOMIC DNA]</scope>
    <source>
        <strain evidence="2 3">MED297</strain>
    </source>
</reference>
<name>A4BDA7_9GAMM</name>
<dbReference type="AlphaFoldDB" id="A4BDA7"/>
<evidence type="ECO:0000313" key="3">
    <source>
        <dbReference type="Proteomes" id="UP000005953"/>
    </source>
</evidence>
<dbReference type="STRING" id="314283.MED297_05864"/>
<dbReference type="HOGENOM" id="CLU_2059480_0_0_6"/>
<dbReference type="Proteomes" id="UP000005953">
    <property type="component" value="Unassembled WGS sequence"/>
</dbReference>
<keyword evidence="3" id="KW-1185">Reference proteome</keyword>